<dbReference type="RefSeq" id="WP_089834531.1">
    <property type="nucleotide sequence ID" value="NZ_FNBN01000004.1"/>
</dbReference>
<dbReference type="SUPFAM" id="SSF56925">
    <property type="entry name" value="OMPA-like"/>
    <property type="match status" value="1"/>
</dbReference>
<protein>
    <submittedName>
        <fullName evidence="3">Outer membrane protein beta-barrel domain-containing protein</fullName>
    </submittedName>
</protein>
<dbReference type="Proteomes" id="UP000199045">
    <property type="component" value="Unassembled WGS sequence"/>
</dbReference>
<dbReference type="Pfam" id="PF19573">
    <property type="entry name" value="DUF6089"/>
    <property type="match status" value="1"/>
</dbReference>
<evidence type="ECO:0000313" key="4">
    <source>
        <dbReference type="Proteomes" id="UP000199045"/>
    </source>
</evidence>
<dbReference type="InterPro" id="IPR011250">
    <property type="entry name" value="OMP/PagP_B-barrel"/>
</dbReference>
<dbReference type="OrthoDB" id="654178at2"/>
<evidence type="ECO:0000256" key="1">
    <source>
        <dbReference type="SAM" id="SignalP"/>
    </source>
</evidence>
<sequence length="288" mass="32813">MGKPYLFFKCFLKSGLVAVISLFLTPAFAQNELTYTGELGFSVGAAHYFGDLNTRGALNAPKPSIGIYYRKYMNDYVGVRVHGRFMQLGYSDIYNNNDFQRRRNLSFNTNLYELGVQGDFNFFRFEPGSQYYRFTPYFTGGGSIFYFNPYAYLNGRKYHLQPLRTEGQGSAMYPDRKPYSLTSFAFTLGGGFKYNLSRKVNLGLEVLYRFTQTDYLDDVSTTYAGTAVFPPDAQGHNTAAYLLQDRSYATGDRIGIAGRQRGNSRDRDQFVTAELTIAVLFTSYRCKF</sequence>
<organism evidence="3 4">
    <name type="scientific">Chitinophaga filiformis</name>
    <name type="common">Myxococcus filiformis</name>
    <name type="synonym">Flexibacter filiformis</name>
    <dbReference type="NCBI Taxonomy" id="104663"/>
    <lineage>
        <taxon>Bacteria</taxon>
        <taxon>Pseudomonadati</taxon>
        <taxon>Bacteroidota</taxon>
        <taxon>Chitinophagia</taxon>
        <taxon>Chitinophagales</taxon>
        <taxon>Chitinophagaceae</taxon>
        <taxon>Chitinophaga</taxon>
    </lineage>
</organism>
<feature type="domain" description="DUF6089" evidence="2">
    <location>
        <begin position="34"/>
        <end position="218"/>
    </location>
</feature>
<dbReference type="STRING" id="104663.SAMN04488121_104366"/>
<dbReference type="Gene3D" id="2.40.160.20">
    <property type="match status" value="1"/>
</dbReference>
<dbReference type="InterPro" id="IPR045743">
    <property type="entry name" value="DUF6089"/>
</dbReference>
<proteinExistence type="predicted"/>
<reference evidence="3 4" key="1">
    <citation type="submission" date="2016-10" db="EMBL/GenBank/DDBJ databases">
        <authorList>
            <person name="de Groot N.N."/>
        </authorList>
    </citation>
    <scope>NUCLEOTIDE SEQUENCE [LARGE SCALE GENOMIC DNA]</scope>
    <source>
        <strain evidence="3 4">DSM 527</strain>
    </source>
</reference>
<name>A0A1G7UG72_CHIFI</name>
<evidence type="ECO:0000259" key="2">
    <source>
        <dbReference type="Pfam" id="PF19573"/>
    </source>
</evidence>
<gene>
    <name evidence="3" type="ORF">SAMN04488121_104366</name>
</gene>
<dbReference type="AlphaFoldDB" id="A0A1G7UG72"/>
<feature type="signal peptide" evidence="1">
    <location>
        <begin position="1"/>
        <end position="29"/>
    </location>
</feature>
<accession>A0A1G7UG72</accession>
<feature type="chain" id="PRO_5011597453" evidence="1">
    <location>
        <begin position="30"/>
        <end position="288"/>
    </location>
</feature>
<keyword evidence="1" id="KW-0732">Signal</keyword>
<dbReference type="EMBL" id="FNBN01000004">
    <property type="protein sequence ID" value="SDG46562.1"/>
    <property type="molecule type" value="Genomic_DNA"/>
</dbReference>
<evidence type="ECO:0000313" key="3">
    <source>
        <dbReference type="EMBL" id="SDG46562.1"/>
    </source>
</evidence>